<evidence type="ECO:0000313" key="1">
    <source>
        <dbReference type="EMBL" id="KIQ62756.1"/>
    </source>
</evidence>
<keyword evidence="2" id="KW-1185">Reference proteome</keyword>
<dbReference type="Proteomes" id="UP000032066">
    <property type="component" value="Unassembled WGS sequence"/>
</dbReference>
<dbReference type="InterPro" id="IPR032710">
    <property type="entry name" value="NTF2-like_dom_sf"/>
</dbReference>
<dbReference type="Gene3D" id="3.10.450.50">
    <property type="match status" value="1"/>
</dbReference>
<dbReference type="OrthoDB" id="8722217at2"/>
<dbReference type="EMBL" id="JXZB01000004">
    <property type="protein sequence ID" value="KIQ62756.1"/>
    <property type="molecule type" value="Genomic_DNA"/>
</dbReference>
<dbReference type="SUPFAM" id="SSF54427">
    <property type="entry name" value="NTF2-like"/>
    <property type="match status" value="1"/>
</dbReference>
<organism evidence="1 2">
    <name type="scientific">Kitasatospora griseola</name>
    <name type="common">Streptomyces griseolosporeus</name>
    <dbReference type="NCBI Taxonomy" id="2064"/>
    <lineage>
        <taxon>Bacteria</taxon>
        <taxon>Bacillati</taxon>
        <taxon>Actinomycetota</taxon>
        <taxon>Actinomycetes</taxon>
        <taxon>Kitasatosporales</taxon>
        <taxon>Streptomycetaceae</taxon>
        <taxon>Kitasatospora</taxon>
    </lineage>
</organism>
<gene>
    <name evidence="1" type="ORF">TR51_27825</name>
</gene>
<name>A0A0D0NUC2_KITGR</name>
<protein>
    <submittedName>
        <fullName evidence="1">Uncharacterized protein</fullName>
    </submittedName>
</protein>
<reference evidence="1 2" key="1">
    <citation type="submission" date="2015-02" db="EMBL/GenBank/DDBJ databases">
        <title>Draft genome sequence of Kitasatospora griseola MF730-N6, a bafilomycin, terpentecin and satosporin producer.</title>
        <authorList>
            <person name="Arens J.C."/>
            <person name="Haltli B."/>
            <person name="Kerr R.G."/>
        </authorList>
    </citation>
    <scope>NUCLEOTIDE SEQUENCE [LARGE SCALE GENOMIC DNA]</scope>
    <source>
        <strain evidence="1 2">MF730-N6</strain>
    </source>
</reference>
<comment type="caution">
    <text evidence="1">The sequence shown here is derived from an EMBL/GenBank/DDBJ whole genome shotgun (WGS) entry which is preliminary data.</text>
</comment>
<accession>A0A0D0NUC2</accession>
<dbReference type="PATRIC" id="fig|2064.6.peg.5905"/>
<dbReference type="AlphaFoldDB" id="A0A0D0NUC2"/>
<sequence length="153" mass="17541">MKFASPNQLAEAYVDLWNERDAKVMAEKVKALYSDDAFYVFYRRDPFVGHEALTEQVLYTQGIYFPLGYRFVSAYNAVGHHNLVRFNWNMVHAETGDIQMAGQDTLILDEDGRIKADYQFHEKIPTAFVYNDGFDETGRVTKAAKPTLVTQQG</sequence>
<dbReference type="RefSeq" id="WP_043914997.1">
    <property type="nucleotide sequence ID" value="NZ_JXZB01000004.1"/>
</dbReference>
<evidence type="ECO:0000313" key="2">
    <source>
        <dbReference type="Proteomes" id="UP000032066"/>
    </source>
</evidence>
<proteinExistence type="predicted"/>
<dbReference type="STRING" id="2064.TR51_27825"/>